<dbReference type="GO" id="GO:0003677">
    <property type="term" value="F:DNA binding"/>
    <property type="evidence" value="ECO:0007669"/>
    <property type="project" value="UniProtKB-KW"/>
</dbReference>
<protein>
    <submittedName>
        <fullName evidence="5">Autorepressor SdpR family transcription factor</fullName>
    </submittedName>
</protein>
<keyword evidence="1" id="KW-0805">Transcription regulation</keyword>
<evidence type="ECO:0000313" key="5">
    <source>
        <dbReference type="EMBL" id="MVM34201.1"/>
    </source>
</evidence>
<dbReference type="RefSeq" id="WP_157589018.1">
    <property type="nucleotide sequence ID" value="NZ_WPIN01000014.1"/>
</dbReference>
<organism evidence="5 6">
    <name type="scientific">Spirosoma arboris</name>
    <dbReference type="NCBI Taxonomy" id="2682092"/>
    <lineage>
        <taxon>Bacteria</taxon>
        <taxon>Pseudomonadati</taxon>
        <taxon>Bacteroidota</taxon>
        <taxon>Cytophagia</taxon>
        <taxon>Cytophagales</taxon>
        <taxon>Cytophagaceae</taxon>
        <taxon>Spirosoma</taxon>
    </lineage>
</organism>
<proteinExistence type="predicted"/>
<dbReference type="InterPro" id="IPR051081">
    <property type="entry name" value="HTH_MetalResp_TranReg"/>
</dbReference>
<keyword evidence="2" id="KW-0238">DNA-binding</keyword>
<evidence type="ECO:0000256" key="1">
    <source>
        <dbReference type="ARBA" id="ARBA00023015"/>
    </source>
</evidence>
<dbReference type="InterPro" id="IPR001845">
    <property type="entry name" value="HTH_ArsR_DNA-bd_dom"/>
</dbReference>
<sequence length="97" mass="11047">MNNLFKALNDPTRRQILDLLRGGDLNAGEIAERFDMTKPSISHHLDLLRQAGLVEATKQGQFINYSLNTTVLDELLAWLMSFQKTETSTTEKTQQPR</sequence>
<dbReference type="SMART" id="SM00418">
    <property type="entry name" value="HTH_ARSR"/>
    <property type="match status" value="1"/>
</dbReference>
<reference evidence="5 6" key="1">
    <citation type="submission" date="2019-12" db="EMBL/GenBank/DDBJ databases">
        <title>Spirosoma sp. HMF4905 genome sequencing and assembly.</title>
        <authorList>
            <person name="Kang H."/>
            <person name="Cha I."/>
            <person name="Kim H."/>
            <person name="Joh K."/>
        </authorList>
    </citation>
    <scope>NUCLEOTIDE SEQUENCE [LARGE SCALE GENOMIC DNA]</scope>
    <source>
        <strain evidence="5 6">HMF4905</strain>
    </source>
</reference>
<dbReference type="Proteomes" id="UP000436006">
    <property type="component" value="Unassembled WGS sequence"/>
</dbReference>
<dbReference type="CDD" id="cd00090">
    <property type="entry name" value="HTH_ARSR"/>
    <property type="match status" value="1"/>
</dbReference>
<dbReference type="Pfam" id="PF01022">
    <property type="entry name" value="HTH_5"/>
    <property type="match status" value="1"/>
</dbReference>
<evidence type="ECO:0000256" key="2">
    <source>
        <dbReference type="ARBA" id="ARBA00023125"/>
    </source>
</evidence>
<evidence type="ECO:0000259" key="4">
    <source>
        <dbReference type="PROSITE" id="PS50987"/>
    </source>
</evidence>
<dbReference type="InterPro" id="IPR036390">
    <property type="entry name" value="WH_DNA-bd_sf"/>
</dbReference>
<dbReference type="InterPro" id="IPR047796">
    <property type="entry name" value="SdpR-like_repress"/>
</dbReference>
<dbReference type="PRINTS" id="PR00778">
    <property type="entry name" value="HTHARSR"/>
</dbReference>
<dbReference type="InterPro" id="IPR036388">
    <property type="entry name" value="WH-like_DNA-bd_sf"/>
</dbReference>
<dbReference type="NCBIfam" id="NF033789">
    <property type="entry name" value="repress_SdpR"/>
    <property type="match status" value="1"/>
</dbReference>
<feature type="domain" description="HTH arsR-type" evidence="4">
    <location>
        <begin position="1"/>
        <end position="87"/>
    </location>
</feature>
<keyword evidence="3" id="KW-0804">Transcription</keyword>
<evidence type="ECO:0000313" key="6">
    <source>
        <dbReference type="Proteomes" id="UP000436006"/>
    </source>
</evidence>
<dbReference type="EMBL" id="WPIN01000014">
    <property type="protein sequence ID" value="MVM34201.1"/>
    <property type="molecule type" value="Genomic_DNA"/>
</dbReference>
<dbReference type="GO" id="GO:0003700">
    <property type="term" value="F:DNA-binding transcription factor activity"/>
    <property type="evidence" value="ECO:0007669"/>
    <property type="project" value="InterPro"/>
</dbReference>
<dbReference type="AlphaFoldDB" id="A0A7K1SK59"/>
<accession>A0A7K1SK59</accession>
<evidence type="ECO:0000256" key="3">
    <source>
        <dbReference type="ARBA" id="ARBA00023163"/>
    </source>
</evidence>
<dbReference type="NCBIfam" id="NF033788">
    <property type="entry name" value="HTH_metalloreg"/>
    <property type="match status" value="1"/>
</dbReference>
<dbReference type="Gene3D" id="1.10.10.10">
    <property type="entry name" value="Winged helix-like DNA-binding domain superfamily/Winged helix DNA-binding domain"/>
    <property type="match status" value="1"/>
</dbReference>
<dbReference type="PANTHER" id="PTHR33154:SF33">
    <property type="entry name" value="TRANSCRIPTIONAL REPRESSOR SDPR"/>
    <property type="match status" value="1"/>
</dbReference>
<dbReference type="PROSITE" id="PS50987">
    <property type="entry name" value="HTH_ARSR_2"/>
    <property type="match status" value="1"/>
</dbReference>
<dbReference type="InterPro" id="IPR011991">
    <property type="entry name" value="ArsR-like_HTH"/>
</dbReference>
<dbReference type="PANTHER" id="PTHR33154">
    <property type="entry name" value="TRANSCRIPTIONAL REGULATOR, ARSR FAMILY"/>
    <property type="match status" value="1"/>
</dbReference>
<dbReference type="SUPFAM" id="SSF46785">
    <property type="entry name" value="Winged helix' DNA-binding domain"/>
    <property type="match status" value="1"/>
</dbReference>
<keyword evidence="6" id="KW-1185">Reference proteome</keyword>
<name>A0A7K1SK59_9BACT</name>
<comment type="caution">
    <text evidence="5">The sequence shown here is derived from an EMBL/GenBank/DDBJ whole genome shotgun (WGS) entry which is preliminary data.</text>
</comment>
<gene>
    <name evidence="5" type="ORF">GO755_29485</name>
</gene>